<dbReference type="PANTHER" id="PTHR33169">
    <property type="entry name" value="PADR-FAMILY TRANSCRIPTIONAL REGULATOR"/>
    <property type="match status" value="1"/>
</dbReference>
<dbReference type="Gene3D" id="1.10.10.10">
    <property type="entry name" value="Winged helix-like DNA-binding domain superfamily/Winged helix DNA-binding domain"/>
    <property type="match status" value="1"/>
</dbReference>
<reference evidence="2 3" key="1">
    <citation type="journal article" date="2007" name="Int. J. Syst. Evol. Microbiol.">
        <title>Description of Pelomonas aquatica sp. nov. and Pelomonas puraquae sp. nov., isolated from industrial and haemodialysis water.</title>
        <authorList>
            <person name="Gomila M."/>
            <person name="Bowien B."/>
            <person name="Falsen E."/>
            <person name="Moore E.R."/>
            <person name="Lalucat J."/>
        </authorList>
    </citation>
    <scope>NUCLEOTIDE SEQUENCE [LARGE SCALE GENOMIC DNA]</scope>
    <source>
        <strain evidence="2 3">CCUG 52769</strain>
    </source>
</reference>
<evidence type="ECO:0000259" key="1">
    <source>
        <dbReference type="Pfam" id="PF03551"/>
    </source>
</evidence>
<dbReference type="Pfam" id="PF03551">
    <property type="entry name" value="PadR"/>
    <property type="match status" value="1"/>
</dbReference>
<sequence length="112" mass="11969">MARSRAFSPQALRALAVLADAGADWRHGYDITAQSGLKSGTLYPLLMRLEAAGQLEARWEESPIAGRPPRHVYRLTDAGVALVNSMADALAEARALLTRVTPDDNADAAEPA</sequence>
<accession>A0A254N0F3</accession>
<dbReference type="RefSeq" id="WP_088485490.1">
    <property type="nucleotide sequence ID" value="NZ_NISI01000012.1"/>
</dbReference>
<feature type="domain" description="Transcription regulator PadR N-terminal" evidence="1">
    <location>
        <begin position="26"/>
        <end position="81"/>
    </location>
</feature>
<evidence type="ECO:0000313" key="3">
    <source>
        <dbReference type="Proteomes" id="UP000197446"/>
    </source>
</evidence>
<dbReference type="OrthoDB" id="9814826at2"/>
<dbReference type="InterPro" id="IPR052509">
    <property type="entry name" value="Metal_resp_DNA-bind_regulator"/>
</dbReference>
<comment type="caution">
    <text evidence="2">The sequence shown here is derived from an EMBL/GenBank/DDBJ whole genome shotgun (WGS) entry which is preliminary data.</text>
</comment>
<dbReference type="PANTHER" id="PTHR33169:SF14">
    <property type="entry name" value="TRANSCRIPTIONAL REGULATOR RV3488"/>
    <property type="match status" value="1"/>
</dbReference>
<gene>
    <name evidence="2" type="ORF">CDO81_22465</name>
</gene>
<dbReference type="InterPro" id="IPR036388">
    <property type="entry name" value="WH-like_DNA-bd_sf"/>
</dbReference>
<protein>
    <submittedName>
        <fullName evidence="2">PadR family transcriptional regulator</fullName>
    </submittedName>
</protein>
<proteinExistence type="predicted"/>
<dbReference type="InterPro" id="IPR005149">
    <property type="entry name" value="Tscrpt_reg_PadR_N"/>
</dbReference>
<name>A0A254N0F3_9BURK</name>
<organism evidence="2 3">
    <name type="scientific">Roseateles puraquae</name>
    <dbReference type="NCBI Taxonomy" id="431059"/>
    <lineage>
        <taxon>Bacteria</taxon>
        <taxon>Pseudomonadati</taxon>
        <taxon>Pseudomonadota</taxon>
        <taxon>Betaproteobacteria</taxon>
        <taxon>Burkholderiales</taxon>
        <taxon>Sphaerotilaceae</taxon>
        <taxon>Roseateles</taxon>
    </lineage>
</organism>
<dbReference type="SUPFAM" id="SSF46785">
    <property type="entry name" value="Winged helix' DNA-binding domain"/>
    <property type="match status" value="1"/>
</dbReference>
<dbReference type="EMBL" id="NISI01000012">
    <property type="protein sequence ID" value="OWR01795.1"/>
    <property type="molecule type" value="Genomic_DNA"/>
</dbReference>
<dbReference type="AlphaFoldDB" id="A0A254N0F3"/>
<keyword evidence="3" id="KW-1185">Reference proteome</keyword>
<dbReference type="Proteomes" id="UP000197446">
    <property type="component" value="Unassembled WGS sequence"/>
</dbReference>
<evidence type="ECO:0000313" key="2">
    <source>
        <dbReference type="EMBL" id="OWR01795.1"/>
    </source>
</evidence>
<dbReference type="InterPro" id="IPR036390">
    <property type="entry name" value="WH_DNA-bd_sf"/>
</dbReference>